<dbReference type="Pfam" id="PF13439">
    <property type="entry name" value="Glyco_transf_4"/>
    <property type="match status" value="1"/>
</dbReference>
<organism evidence="2 3">
    <name type="scientific">Dyella jiangningensis</name>
    <dbReference type="NCBI Taxonomy" id="1379159"/>
    <lineage>
        <taxon>Bacteria</taxon>
        <taxon>Pseudomonadati</taxon>
        <taxon>Pseudomonadota</taxon>
        <taxon>Gammaproteobacteria</taxon>
        <taxon>Lysobacterales</taxon>
        <taxon>Rhodanobacteraceae</taxon>
        <taxon>Dyella</taxon>
    </lineage>
</organism>
<dbReference type="Proteomes" id="UP000248926">
    <property type="component" value="Unassembled WGS sequence"/>
</dbReference>
<dbReference type="GO" id="GO:0016757">
    <property type="term" value="F:glycosyltransferase activity"/>
    <property type="evidence" value="ECO:0007669"/>
    <property type="project" value="UniProtKB-ARBA"/>
</dbReference>
<dbReference type="InterPro" id="IPR028098">
    <property type="entry name" value="Glyco_trans_4-like_N"/>
</dbReference>
<evidence type="ECO:0000259" key="1">
    <source>
        <dbReference type="Pfam" id="PF13439"/>
    </source>
</evidence>
<dbReference type="PANTHER" id="PTHR12526:SF630">
    <property type="entry name" value="GLYCOSYLTRANSFERASE"/>
    <property type="match status" value="1"/>
</dbReference>
<name>A0A328NZT0_9GAMM</name>
<proteinExistence type="predicted"/>
<protein>
    <recommendedName>
        <fullName evidence="1">Glycosyltransferase subfamily 4-like N-terminal domain-containing protein</fullName>
    </recommendedName>
</protein>
<keyword evidence="3" id="KW-1185">Reference proteome</keyword>
<dbReference type="SUPFAM" id="SSF53756">
    <property type="entry name" value="UDP-Glycosyltransferase/glycogen phosphorylase"/>
    <property type="match status" value="1"/>
</dbReference>
<dbReference type="Pfam" id="PF13692">
    <property type="entry name" value="Glyco_trans_1_4"/>
    <property type="match status" value="1"/>
</dbReference>
<dbReference type="Gene3D" id="3.40.50.2000">
    <property type="entry name" value="Glycogen Phosphorylase B"/>
    <property type="match status" value="2"/>
</dbReference>
<accession>A0A328NZT0</accession>
<dbReference type="CDD" id="cd03811">
    <property type="entry name" value="GT4_GT28_WabH-like"/>
    <property type="match status" value="1"/>
</dbReference>
<evidence type="ECO:0000313" key="3">
    <source>
        <dbReference type="Proteomes" id="UP000248926"/>
    </source>
</evidence>
<feature type="domain" description="Glycosyltransferase subfamily 4-like N-terminal" evidence="1">
    <location>
        <begin position="29"/>
        <end position="191"/>
    </location>
</feature>
<gene>
    <name evidence="2" type="ORF">CA260_15960</name>
</gene>
<dbReference type="AlphaFoldDB" id="A0A328NZT0"/>
<reference evidence="2 3" key="1">
    <citation type="journal article" date="2018" name="Genet. Mol. Biol.">
        <title>The genome sequence of Dyella jiangningensis FCAV SCS01 from a lignocellulose-decomposing microbial consortium metagenome reveals potential for biotechnological applications.</title>
        <authorList>
            <person name="Desiderato J.G."/>
            <person name="Alvarenga D.O."/>
            <person name="Constancio M.T.L."/>
            <person name="Alves L.M.C."/>
            <person name="Varani A.M."/>
        </authorList>
    </citation>
    <scope>NUCLEOTIDE SEQUENCE [LARGE SCALE GENOMIC DNA]</scope>
    <source>
        <strain evidence="2 3">FCAV SCS01</strain>
    </source>
</reference>
<dbReference type="PANTHER" id="PTHR12526">
    <property type="entry name" value="GLYCOSYLTRANSFERASE"/>
    <property type="match status" value="1"/>
</dbReference>
<dbReference type="EMBL" id="NFZS01000004">
    <property type="protein sequence ID" value="RAO75557.1"/>
    <property type="molecule type" value="Genomic_DNA"/>
</dbReference>
<sequence>MRICAGVLVEHMAIHAHRLLLVLPSLEQGGGERVLLQLAGSFLAAGRDVHMVALLGGGPLRSLVPDAVTLHELIDADDAPRGLALAWRVFPGLVSLIRSVRPDAVLSTMTGTNLLIALACMRAGIRTRLVLREASSLVNTKSALIRHAMRWLYRQAHELVAVSAGVAQDLRTLGLSKDRIHVIRNPVDVDRLRQLAAVGVPKAIQDNGPYVVSLGRLTEAKDFPTLLRAYASSRLRGSHRLVIVGDGEQRANLKNLSRDLGVADRVLLMGAMDNPHGVVAGAAMHILSSRWEGYPNVLLEALVLGVPVVSTDCPHGPSEILDGGRYGRLVPVGDVAALAGAMDAELGQPLPAVETLLIAHNHQVIASHYLALLDGAHWNGPP</sequence>
<comment type="caution">
    <text evidence="2">The sequence shown here is derived from an EMBL/GenBank/DDBJ whole genome shotgun (WGS) entry which is preliminary data.</text>
</comment>
<evidence type="ECO:0000313" key="2">
    <source>
        <dbReference type="EMBL" id="RAO75557.1"/>
    </source>
</evidence>